<comment type="caution">
    <text evidence="2">The sequence shown here is derived from an EMBL/GenBank/DDBJ whole genome shotgun (WGS) entry which is preliminary data.</text>
</comment>
<reference evidence="2 3" key="1">
    <citation type="submission" date="2019-12" db="EMBL/GenBank/DDBJ databases">
        <title>Genomic-based taxomic classification of the family Erythrobacteraceae.</title>
        <authorList>
            <person name="Xu L."/>
        </authorList>
    </citation>
    <scope>NUCLEOTIDE SEQUENCE [LARGE SCALE GENOMIC DNA]</scope>
    <source>
        <strain evidence="2 3">KCTC 52259</strain>
    </source>
</reference>
<keyword evidence="3" id="KW-1185">Reference proteome</keyword>
<organism evidence="2 3">
    <name type="scientific">Allopontixanthobacter confluentis</name>
    <dbReference type="NCBI Taxonomy" id="1849021"/>
    <lineage>
        <taxon>Bacteria</taxon>
        <taxon>Pseudomonadati</taxon>
        <taxon>Pseudomonadota</taxon>
        <taxon>Alphaproteobacteria</taxon>
        <taxon>Sphingomonadales</taxon>
        <taxon>Erythrobacteraceae</taxon>
        <taxon>Allopontixanthobacter</taxon>
    </lineage>
</organism>
<dbReference type="Gene3D" id="3.10.180.10">
    <property type="entry name" value="2,3-Dihydroxybiphenyl 1,2-Dioxygenase, domain 1"/>
    <property type="match status" value="1"/>
</dbReference>
<dbReference type="PANTHER" id="PTHR39175:SF1">
    <property type="entry name" value="FAMILY PROTEIN, PUTATIVE (AFU_ORTHOLOGUE AFUA_3G15060)-RELATED"/>
    <property type="match status" value="1"/>
</dbReference>
<dbReference type="InterPro" id="IPR037523">
    <property type="entry name" value="VOC_core"/>
</dbReference>
<sequence length="123" mass="13185">MTDGSVIGIDHVQLAMPAGSEQQARAFYVDVLGLVEVSKPADLAVRGGCWFTGGAAHIHLGVEDPFSPARKAHPALLVDDLGQMVARLERRGVAIAAGKPLAGYERCDIHDPFGNRIELMQRL</sequence>
<accession>A0A6L7GFI3</accession>
<gene>
    <name evidence="2" type="ORF">GRI44_08600</name>
</gene>
<evidence type="ECO:0000313" key="3">
    <source>
        <dbReference type="Proteomes" id="UP000473531"/>
    </source>
</evidence>
<dbReference type="SUPFAM" id="SSF54593">
    <property type="entry name" value="Glyoxalase/Bleomycin resistance protein/Dihydroxybiphenyl dioxygenase"/>
    <property type="match status" value="1"/>
</dbReference>
<evidence type="ECO:0000259" key="1">
    <source>
        <dbReference type="PROSITE" id="PS51819"/>
    </source>
</evidence>
<dbReference type="PROSITE" id="PS51819">
    <property type="entry name" value="VOC"/>
    <property type="match status" value="1"/>
</dbReference>
<dbReference type="RefSeq" id="WP_160601417.1">
    <property type="nucleotide sequence ID" value="NZ_WTYU01000002.1"/>
</dbReference>
<protein>
    <submittedName>
        <fullName evidence="2">Glyoxalase</fullName>
    </submittedName>
</protein>
<dbReference type="OrthoDB" id="9813630at2"/>
<dbReference type="Pfam" id="PF00903">
    <property type="entry name" value="Glyoxalase"/>
    <property type="match status" value="1"/>
</dbReference>
<dbReference type="InterPro" id="IPR004360">
    <property type="entry name" value="Glyas_Fos-R_dOase_dom"/>
</dbReference>
<dbReference type="Proteomes" id="UP000473531">
    <property type="component" value="Unassembled WGS sequence"/>
</dbReference>
<dbReference type="PANTHER" id="PTHR39175">
    <property type="entry name" value="FAMILY PROTEIN, PUTATIVE (AFU_ORTHOLOGUE AFUA_3G15060)-RELATED"/>
    <property type="match status" value="1"/>
</dbReference>
<feature type="domain" description="VOC" evidence="1">
    <location>
        <begin position="8"/>
        <end position="122"/>
    </location>
</feature>
<dbReference type="AlphaFoldDB" id="A0A6L7GFI3"/>
<dbReference type="EMBL" id="WTYU01000002">
    <property type="protein sequence ID" value="MXP14803.1"/>
    <property type="molecule type" value="Genomic_DNA"/>
</dbReference>
<dbReference type="InterPro" id="IPR029068">
    <property type="entry name" value="Glyas_Bleomycin-R_OHBP_Dase"/>
</dbReference>
<proteinExistence type="predicted"/>
<evidence type="ECO:0000313" key="2">
    <source>
        <dbReference type="EMBL" id="MXP14803.1"/>
    </source>
</evidence>
<name>A0A6L7GFI3_9SPHN</name>